<evidence type="ECO:0000313" key="2">
    <source>
        <dbReference type="EMBL" id="KJF41077.1"/>
    </source>
</evidence>
<evidence type="ECO:0000313" key="4">
    <source>
        <dbReference type="EMBL" id="MST92006.1"/>
    </source>
</evidence>
<evidence type="ECO:0000313" key="11">
    <source>
        <dbReference type="Proteomes" id="UP000472755"/>
    </source>
</evidence>
<dbReference type="EMBL" id="JXXK01000002">
    <property type="protein sequence ID" value="KJF41077.1"/>
    <property type="molecule type" value="Genomic_DNA"/>
</dbReference>
<keyword evidence="1" id="KW-0472">Membrane</keyword>
<sequence>MNGIEDRVTSLLTWGLPLGALAFCASLVLAWFGAPDGFWRGFWEGAAAVLVVAGLAARLWRSFRTRGK</sequence>
<name>A0A0D8J2D5_9FIRM</name>
<evidence type="ECO:0000313" key="8">
    <source>
        <dbReference type="Proteomes" id="UP000053433"/>
    </source>
</evidence>
<comment type="caution">
    <text evidence="2">The sequence shown here is derived from an EMBL/GenBank/DDBJ whole genome shotgun (WGS) entry which is preliminary data.</text>
</comment>
<reference evidence="4 9" key="4">
    <citation type="submission" date="2019-08" db="EMBL/GenBank/DDBJ databases">
        <title>In-depth cultivation of the pig gut microbiome towards novel bacterial diversity and tailored functional studies.</title>
        <authorList>
            <person name="Wylensek D."/>
            <person name="Hitch T.C.A."/>
            <person name="Clavel T."/>
        </authorList>
    </citation>
    <scope>NUCLEOTIDE SEQUENCE [LARGE SCALE GENOMIC DNA]</scope>
    <source>
        <strain evidence="4 9">WCA3-601-WT-6J</strain>
    </source>
</reference>
<accession>A0A0D8J2D5</accession>
<dbReference type="EMBL" id="WMZU01000001">
    <property type="protein sequence ID" value="MTS25713.1"/>
    <property type="molecule type" value="Genomic_DNA"/>
</dbReference>
<keyword evidence="1" id="KW-1133">Transmembrane helix</keyword>
<evidence type="ECO:0000313" key="7">
    <source>
        <dbReference type="Proteomes" id="UP000032483"/>
    </source>
</evidence>
<dbReference type="AlphaFoldDB" id="A0A0D8J2D5"/>
<evidence type="ECO:0000313" key="3">
    <source>
        <dbReference type="EMBL" id="KUE75644.1"/>
    </source>
</evidence>
<evidence type="ECO:0000313" key="5">
    <source>
        <dbReference type="EMBL" id="MTS25713.1"/>
    </source>
</evidence>
<reference evidence="3 8" key="2">
    <citation type="submission" date="2015-10" db="EMBL/GenBank/DDBJ databases">
        <title>A novel member of the family Ruminococcaceae isolated from human faeces.</title>
        <authorList>
            <person name="Shkoporov A.N."/>
            <person name="Chaplin A.V."/>
            <person name="Motuzova O.V."/>
            <person name="Kafarskaia L.I."/>
            <person name="Efimov B.A."/>
        </authorList>
    </citation>
    <scope>NUCLEOTIDE SEQUENCE [LARGE SCALE GENOMIC DNA]</scope>
    <source>
        <strain evidence="3 8">668</strain>
    </source>
</reference>
<dbReference type="GeneID" id="42855472"/>
<organism evidence="2 7">
    <name type="scientific">Ruthenibacterium lactatiformans</name>
    <dbReference type="NCBI Taxonomy" id="1550024"/>
    <lineage>
        <taxon>Bacteria</taxon>
        <taxon>Bacillati</taxon>
        <taxon>Bacillota</taxon>
        <taxon>Clostridia</taxon>
        <taxon>Eubacteriales</taxon>
        <taxon>Oscillospiraceae</taxon>
        <taxon>Ruthenibacterium</taxon>
    </lineage>
</organism>
<gene>
    <name evidence="3" type="ORF">ASJ35_12795</name>
    <name evidence="4" type="ORF">FYJ76_08650</name>
    <name evidence="6" type="ORF">GMD52_08420</name>
    <name evidence="5" type="ORF">GMD59_00220</name>
    <name evidence="2" type="ORF">TQ39_02330</name>
</gene>
<dbReference type="Proteomes" id="UP000032483">
    <property type="component" value="Unassembled WGS sequence"/>
</dbReference>
<proteinExistence type="predicted"/>
<dbReference type="Proteomes" id="UP000472755">
    <property type="component" value="Unassembled WGS sequence"/>
</dbReference>
<dbReference type="Proteomes" id="UP000449193">
    <property type="component" value="Unassembled WGS sequence"/>
</dbReference>
<evidence type="ECO:0000313" key="10">
    <source>
        <dbReference type="Proteomes" id="UP000449193"/>
    </source>
</evidence>
<dbReference type="EMBL" id="LMUA01000018">
    <property type="protein sequence ID" value="KUE75644.1"/>
    <property type="molecule type" value="Genomic_DNA"/>
</dbReference>
<dbReference type="Proteomes" id="UP000431913">
    <property type="component" value="Unassembled WGS sequence"/>
</dbReference>
<reference evidence="10 11" key="3">
    <citation type="journal article" date="2019" name="Nat. Med.">
        <title>A library of human gut bacterial isolates paired with longitudinal multiomics data enables mechanistic microbiome research.</title>
        <authorList>
            <person name="Poyet M."/>
            <person name="Groussin M."/>
            <person name="Gibbons S.M."/>
            <person name="Avila-Pacheco J."/>
            <person name="Jiang X."/>
            <person name="Kearney S.M."/>
            <person name="Perrotta A.R."/>
            <person name="Berdy B."/>
            <person name="Zhao S."/>
            <person name="Lieberman T.D."/>
            <person name="Swanson P.K."/>
            <person name="Smith M."/>
            <person name="Roesemann S."/>
            <person name="Alexander J.E."/>
            <person name="Rich S.A."/>
            <person name="Livny J."/>
            <person name="Vlamakis H."/>
            <person name="Clish C."/>
            <person name="Bullock K."/>
            <person name="Deik A."/>
            <person name="Scott J."/>
            <person name="Pierce K.A."/>
            <person name="Xavier R.J."/>
            <person name="Alm E.J."/>
        </authorList>
    </citation>
    <scope>NUCLEOTIDE SEQUENCE [LARGE SCALE GENOMIC DNA]</scope>
    <source>
        <strain evidence="5 11">BIOML-A4</strain>
        <strain evidence="6 10">BIOML-A7</strain>
    </source>
</reference>
<evidence type="ECO:0000256" key="1">
    <source>
        <dbReference type="SAM" id="Phobius"/>
    </source>
</evidence>
<keyword evidence="7" id="KW-1185">Reference proteome</keyword>
<dbReference type="EMBL" id="VUNJ01000007">
    <property type="protein sequence ID" value="MST92006.1"/>
    <property type="molecule type" value="Genomic_DNA"/>
</dbReference>
<dbReference type="Proteomes" id="UP000053433">
    <property type="component" value="Unassembled WGS sequence"/>
</dbReference>
<protein>
    <submittedName>
        <fullName evidence="2">Uncharacterized protein</fullName>
    </submittedName>
</protein>
<accession>A0A0W7TP79</accession>
<feature type="transmembrane region" description="Helical" evidence="1">
    <location>
        <begin position="38"/>
        <end position="60"/>
    </location>
</feature>
<evidence type="ECO:0000313" key="6">
    <source>
        <dbReference type="EMBL" id="MTS51565.1"/>
    </source>
</evidence>
<feature type="transmembrane region" description="Helical" evidence="1">
    <location>
        <begin position="12"/>
        <end position="32"/>
    </location>
</feature>
<dbReference type="EMBL" id="WMZR01000009">
    <property type="protein sequence ID" value="MTS51565.1"/>
    <property type="molecule type" value="Genomic_DNA"/>
</dbReference>
<evidence type="ECO:0000313" key="9">
    <source>
        <dbReference type="Proteomes" id="UP000431913"/>
    </source>
</evidence>
<reference evidence="2" key="1">
    <citation type="submission" date="2015-02" db="EMBL/GenBank/DDBJ databases">
        <title>A novel member of the family Ruminococcaceae isolated from human feces.</title>
        <authorList>
            <person name="Shkoporov A.N."/>
            <person name="Chaplin A.V."/>
            <person name="Motuzova O.V."/>
            <person name="Kafarskaia L.I."/>
            <person name="Khokhlova E.V."/>
            <person name="Efimov B.A."/>
        </authorList>
    </citation>
    <scope>NUCLEOTIDE SEQUENCE [LARGE SCALE GENOMIC DNA]</scope>
    <source>
        <strain evidence="2">585-1</strain>
    </source>
</reference>
<dbReference type="RefSeq" id="WP_009325996.1">
    <property type="nucleotide sequence ID" value="NZ_CAOJUJ010000001.1"/>
</dbReference>
<keyword evidence="1" id="KW-0812">Transmembrane</keyword>